<keyword evidence="8" id="KW-1185">Reference proteome</keyword>
<evidence type="ECO:0000313" key="7">
    <source>
        <dbReference type="EMBL" id="KXT05167.1"/>
    </source>
</evidence>
<sequence length="854" mass="95253">MVQNKALIFADYPDGWPKAGKHLTIEDRGFDLEQQPPPGGITVKVHYVSFDPYQRGLMRRPEIKSYAPPFERGTPVTNSAIVSVIKTDNNKFKPGQVLYAPRTYTEEYSAIDKDTANGFSVLQNPYNLDPKHFIGALGMPGLTAYSSFYEIGQPKKGETIFISAASGAVGQIVGQLAKHEGLKVIGSVGDDKKLEFITSELGFDGGFNYKKEKPDDALQRLAPNGIDIYYENVGGEQLEAAITHMNTWGRIVACGMISQYNLKPEEAYGIRNLIQVVAKRIKMQGFIVMDENMAPKYGQDHQKNVQKWIHDGTFKAKVHVTEGIDNAAEGLIGMLEGKNFGQPEGYDDNLTEIMYKQEKRHISLPPNGEWSVLVINRVKLYPITVLITSPLNHRLQTIMAQPNSHTPRHNHNTPLKILIIGAGLGGLACSIALLRHQNSLPTPNLNVKILEKSCSLSEIGAGIQLPPNATKVMSDFGLLPKLFAAGMVSRQTYRILRWQDGSDIVKRCGEEWNVEMFGNDGYVMHRADYQRVLVEEARRLGVEIELGCEVVNVRCEYPPEVVLGDGRRMGADVVIGADGLRSQVRTSVLGYVKEPEESGDLAYRITIPRSKLENDPDPFIRDIVGKGLTAVWWGPNRHAVLYSIRNHEMANLVLICPDDLPHEVSKHDGDVEQMHKLFEGWDPRLKALLNKVDHALKWKIWGMEELDTWVKGSTALLGDACHPMVPYAALGAAMAVEDGAVLGRLIELFAQSGRDRTSLSEVMQLYQNVRKQRTVAVVGTANENRTLYHMEDGAQQDERDRAFAELDWTDENAGFPWKFGDLKHCKRLFGFDALRSADEAWAHSRFSHTANGTS</sequence>
<dbReference type="Gene3D" id="3.40.50.720">
    <property type="entry name" value="NAD(P)-binding Rossmann-like Domain"/>
    <property type="match status" value="1"/>
</dbReference>
<dbReference type="PANTHER" id="PTHR13789">
    <property type="entry name" value="MONOOXYGENASE"/>
    <property type="match status" value="1"/>
</dbReference>
<dbReference type="PRINTS" id="PR00420">
    <property type="entry name" value="RNGMNOXGNASE"/>
</dbReference>
<dbReference type="SUPFAM" id="SSF50129">
    <property type="entry name" value="GroES-like"/>
    <property type="match status" value="1"/>
</dbReference>
<dbReference type="Gene3D" id="3.90.180.10">
    <property type="entry name" value="Medium-chain alcohol dehydrogenases, catalytic domain"/>
    <property type="match status" value="1"/>
</dbReference>
<keyword evidence="3" id="KW-0274">FAD</keyword>
<evidence type="ECO:0000256" key="2">
    <source>
        <dbReference type="ARBA" id="ARBA00022630"/>
    </source>
</evidence>
<evidence type="ECO:0000313" key="8">
    <source>
        <dbReference type="Proteomes" id="UP000070133"/>
    </source>
</evidence>
<accession>A0A139HRZ5</accession>
<comment type="similarity">
    <text evidence="1">Belongs to the paxM FAD-dependent monooxygenase family.</text>
</comment>
<evidence type="ECO:0000256" key="5">
    <source>
        <dbReference type="ARBA" id="ARBA00023033"/>
    </source>
</evidence>
<name>A0A139HRZ5_9PEZI</name>
<evidence type="ECO:0000256" key="1">
    <source>
        <dbReference type="ARBA" id="ARBA00007992"/>
    </source>
</evidence>
<dbReference type="GO" id="GO:0071949">
    <property type="term" value="F:FAD binding"/>
    <property type="evidence" value="ECO:0007669"/>
    <property type="project" value="InterPro"/>
</dbReference>
<dbReference type="Pfam" id="PF01494">
    <property type="entry name" value="FAD_binding_3"/>
    <property type="match status" value="1"/>
</dbReference>
<dbReference type="Pfam" id="PF00107">
    <property type="entry name" value="ADH_zinc_N"/>
    <property type="match status" value="1"/>
</dbReference>
<keyword evidence="4" id="KW-0560">Oxidoreductase</keyword>
<dbReference type="InterPro" id="IPR041694">
    <property type="entry name" value="ADH_N_2"/>
</dbReference>
<dbReference type="PANTHER" id="PTHR13789:SF311">
    <property type="entry name" value="HYDROXYLASE, PUTATIVE (AFU_ORTHOLOGUE AFUA_5G10180)-RELATED"/>
    <property type="match status" value="1"/>
</dbReference>
<feature type="domain" description="Enoyl reductase (ER)" evidence="6">
    <location>
        <begin position="20"/>
        <end position="339"/>
    </location>
</feature>
<proteinExistence type="inferred from homology"/>
<dbReference type="InterPro" id="IPR036291">
    <property type="entry name" value="NAD(P)-bd_dom_sf"/>
</dbReference>
<dbReference type="SMART" id="SM00829">
    <property type="entry name" value="PKS_ER"/>
    <property type="match status" value="1"/>
</dbReference>
<dbReference type="FunFam" id="3.40.50.720:FF:000121">
    <property type="entry name" value="Prostaglandin reductase 2"/>
    <property type="match status" value="1"/>
</dbReference>
<dbReference type="SUPFAM" id="SSF54373">
    <property type="entry name" value="FAD-linked reductases, C-terminal domain"/>
    <property type="match status" value="1"/>
</dbReference>
<dbReference type="Gene3D" id="3.50.50.60">
    <property type="entry name" value="FAD/NAD(P)-binding domain"/>
    <property type="match status" value="1"/>
</dbReference>
<organism evidence="7 8">
    <name type="scientific">Pseudocercospora eumusae</name>
    <dbReference type="NCBI Taxonomy" id="321146"/>
    <lineage>
        <taxon>Eukaryota</taxon>
        <taxon>Fungi</taxon>
        <taxon>Dikarya</taxon>
        <taxon>Ascomycota</taxon>
        <taxon>Pezizomycotina</taxon>
        <taxon>Dothideomycetes</taxon>
        <taxon>Dothideomycetidae</taxon>
        <taxon>Mycosphaerellales</taxon>
        <taxon>Mycosphaerellaceae</taxon>
        <taxon>Pseudocercospora</taxon>
    </lineage>
</organism>
<keyword evidence="2" id="KW-0285">Flavoprotein</keyword>
<dbReference type="InterPro" id="IPR020843">
    <property type="entry name" value="ER"/>
</dbReference>
<dbReference type="EMBL" id="LFZN01000014">
    <property type="protein sequence ID" value="KXT05167.1"/>
    <property type="molecule type" value="Genomic_DNA"/>
</dbReference>
<dbReference type="OrthoDB" id="16820at2759"/>
<evidence type="ECO:0000256" key="4">
    <source>
        <dbReference type="ARBA" id="ARBA00023002"/>
    </source>
</evidence>
<protein>
    <recommendedName>
        <fullName evidence="6">Enoyl reductase (ER) domain-containing protein</fullName>
    </recommendedName>
</protein>
<comment type="caution">
    <text evidence="7">The sequence shown here is derived from an EMBL/GenBank/DDBJ whole genome shotgun (WGS) entry which is preliminary data.</text>
</comment>
<dbReference type="InterPro" id="IPR036188">
    <property type="entry name" value="FAD/NAD-bd_sf"/>
</dbReference>
<dbReference type="GO" id="GO:0004497">
    <property type="term" value="F:monooxygenase activity"/>
    <property type="evidence" value="ECO:0007669"/>
    <property type="project" value="UniProtKB-KW"/>
</dbReference>
<dbReference type="InterPro" id="IPR050493">
    <property type="entry name" value="FAD-dep_Monooxygenase_BioMet"/>
</dbReference>
<dbReference type="InterPro" id="IPR013149">
    <property type="entry name" value="ADH-like_C"/>
</dbReference>
<evidence type="ECO:0000259" key="6">
    <source>
        <dbReference type="SMART" id="SM00829"/>
    </source>
</evidence>
<evidence type="ECO:0000256" key="3">
    <source>
        <dbReference type="ARBA" id="ARBA00022827"/>
    </source>
</evidence>
<dbReference type="InterPro" id="IPR002938">
    <property type="entry name" value="FAD-bd"/>
</dbReference>
<reference evidence="7 8" key="1">
    <citation type="submission" date="2015-07" db="EMBL/GenBank/DDBJ databases">
        <title>Comparative genomics of the Sigatoka disease complex on banana suggests a link between parallel evolutionary changes in Pseudocercospora fijiensis and Pseudocercospora eumusae and increased virulence on the banana host.</title>
        <authorList>
            <person name="Chang T.-C."/>
            <person name="Salvucci A."/>
            <person name="Crous P.W."/>
            <person name="Stergiopoulos I."/>
        </authorList>
    </citation>
    <scope>NUCLEOTIDE SEQUENCE [LARGE SCALE GENOMIC DNA]</scope>
    <source>
        <strain evidence="7 8">CBS 114824</strain>
    </source>
</reference>
<dbReference type="Proteomes" id="UP000070133">
    <property type="component" value="Unassembled WGS sequence"/>
</dbReference>
<dbReference type="SUPFAM" id="SSF51735">
    <property type="entry name" value="NAD(P)-binding Rossmann-fold domains"/>
    <property type="match status" value="1"/>
</dbReference>
<dbReference type="CDD" id="cd05288">
    <property type="entry name" value="PGDH"/>
    <property type="match status" value="1"/>
</dbReference>
<gene>
    <name evidence="7" type="ORF">AC578_8344</name>
</gene>
<keyword evidence="5" id="KW-0503">Monooxygenase</keyword>
<dbReference type="AlphaFoldDB" id="A0A139HRZ5"/>
<dbReference type="SUPFAM" id="SSF51905">
    <property type="entry name" value="FAD/NAD(P)-binding domain"/>
    <property type="match status" value="1"/>
</dbReference>
<dbReference type="Pfam" id="PF16884">
    <property type="entry name" value="ADH_N_2"/>
    <property type="match status" value="1"/>
</dbReference>
<dbReference type="InterPro" id="IPR011032">
    <property type="entry name" value="GroES-like_sf"/>
</dbReference>